<feature type="domain" description="DUF58" evidence="2">
    <location>
        <begin position="59"/>
        <end position="289"/>
    </location>
</feature>
<reference evidence="3 4" key="1">
    <citation type="submission" date="2020-03" db="EMBL/GenBank/DDBJ databases">
        <title>WGS of actinomycetes isolated from Thailand.</title>
        <authorList>
            <person name="Thawai C."/>
        </authorList>
    </citation>
    <scope>NUCLEOTIDE SEQUENCE [LARGE SCALE GENOMIC DNA]</scope>
    <source>
        <strain evidence="3 4">HSS6-12</strain>
    </source>
</reference>
<evidence type="ECO:0000313" key="3">
    <source>
        <dbReference type="EMBL" id="NJP30867.1"/>
    </source>
</evidence>
<dbReference type="Pfam" id="PF01882">
    <property type="entry name" value="DUF58"/>
    <property type="match status" value="1"/>
</dbReference>
<dbReference type="Proteomes" id="UP000783871">
    <property type="component" value="Unassembled WGS sequence"/>
</dbReference>
<dbReference type="PANTHER" id="PTHR33608">
    <property type="entry name" value="BLL2464 PROTEIN"/>
    <property type="match status" value="1"/>
</dbReference>
<keyword evidence="4" id="KW-1185">Reference proteome</keyword>
<evidence type="ECO:0000259" key="2">
    <source>
        <dbReference type="Pfam" id="PF01882"/>
    </source>
</evidence>
<sequence>MRWRGRTAATLPPDPGVADLAGDARLRRLELTVTRRLDGLLHGEHQGLLPGPGSEPAGSREYRPGEDEVRRMDWAVTARTAVPHVREVDADRELTTWLLVDASPSMEYGTAELDKRELAVAAVAAIGFLTAGMGNRLGAQVLTPTGLRRFPPGTGRTHLFGLLRTLLNAPRTGGYDEDTAPLAPPDLVEALDAVHRVATRRGLVVVVSDFLDGLPDDPAHAAPWERTLRRLAVRHQVLAVEVTDPREWDLPDVGLVTLMDPESGRRRDVWTGDPALRERYAAAAAAQRDQVREALRRSGAAHLPLRTDRDWAADIVRHVHRQRRLAAAPAATARGGTA</sequence>
<accession>A0ABX0YZF4</accession>
<dbReference type="InterPro" id="IPR002881">
    <property type="entry name" value="DUF58"/>
</dbReference>
<dbReference type="EMBL" id="JAATEO010000002">
    <property type="protein sequence ID" value="NJP30867.1"/>
    <property type="molecule type" value="Genomic_DNA"/>
</dbReference>
<organism evidence="3 4">
    <name type="scientific">Micromonospora thermarum</name>
    <dbReference type="NCBI Taxonomy" id="2720024"/>
    <lineage>
        <taxon>Bacteria</taxon>
        <taxon>Bacillati</taxon>
        <taxon>Actinomycetota</taxon>
        <taxon>Actinomycetes</taxon>
        <taxon>Micromonosporales</taxon>
        <taxon>Micromonosporaceae</taxon>
        <taxon>Micromonospora</taxon>
    </lineage>
</organism>
<evidence type="ECO:0000313" key="4">
    <source>
        <dbReference type="Proteomes" id="UP000783871"/>
    </source>
</evidence>
<gene>
    <name evidence="3" type="ORF">HCJ94_02395</name>
</gene>
<name>A0ABX0YZF4_9ACTN</name>
<proteinExistence type="predicted"/>
<evidence type="ECO:0000256" key="1">
    <source>
        <dbReference type="SAM" id="MobiDB-lite"/>
    </source>
</evidence>
<feature type="region of interest" description="Disordered" evidence="1">
    <location>
        <begin position="42"/>
        <end position="65"/>
    </location>
</feature>
<dbReference type="PANTHER" id="PTHR33608:SF6">
    <property type="entry name" value="BLL2464 PROTEIN"/>
    <property type="match status" value="1"/>
</dbReference>
<comment type="caution">
    <text evidence="3">The sequence shown here is derived from an EMBL/GenBank/DDBJ whole genome shotgun (WGS) entry which is preliminary data.</text>
</comment>
<protein>
    <submittedName>
        <fullName evidence="3">DUF58 domain-containing protein</fullName>
    </submittedName>
</protein>
<dbReference type="SUPFAM" id="SSF53300">
    <property type="entry name" value="vWA-like"/>
    <property type="match status" value="1"/>
</dbReference>
<dbReference type="InterPro" id="IPR036465">
    <property type="entry name" value="vWFA_dom_sf"/>
</dbReference>